<keyword evidence="7" id="KW-1185">Reference proteome</keyword>
<protein>
    <submittedName>
        <fullName evidence="6">Aminotransferase</fullName>
    </submittedName>
</protein>
<organism evidence="6 7">
    <name type="scientific">Ligilactobacillus pabuli</name>
    <dbReference type="NCBI Taxonomy" id="2886039"/>
    <lineage>
        <taxon>Bacteria</taxon>
        <taxon>Bacillati</taxon>
        <taxon>Bacillota</taxon>
        <taxon>Bacilli</taxon>
        <taxon>Lactobacillales</taxon>
        <taxon>Lactobacillaceae</taxon>
        <taxon>Ligilactobacillus</taxon>
    </lineage>
</organism>
<evidence type="ECO:0000259" key="5">
    <source>
        <dbReference type="Pfam" id="PF00155"/>
    </source>
</evidence>
<dbReference type="PANTHER" id="PTHR42790:SF19">
    <property type="entry name" value="KYNURENINE_ALPHA-AMINOADIPATE AMINOTRANSFERASE, MITOCHONDRIAL"/>
    <property type="match status" value="1"/>
</dbReference>
<dbReference type="SUPFAM" id="SSF53383">
    <property type="entry name" value="PLP-dependent transferases"/>
    <property type="match status" value="1"/>
</dbReference>
<dbReference type="Gene3D" id="3.40.640.10">
    <property type="entry name" value="Type I PLP-dependent aspartate aminotransferase-like (Major domain)"/>
    <property type="match status" value="1"/>
</dbReference>
<dbReference type="Gene3D" id="3.90.1150.10">
    <property type="entry name" value="Aspartate Aminotransferase, domain 1"/>
    <property type="match status" value="1"/>
</dbReference>
<evidence type="ECO:0000313" key="6">
    <source>
        <dbReference type="EMBL" id="GKS81706.1"/>
    </source>
</evidence>
<feature type="domain" description="Aminotransferase class I/classII large" evidence="5">
    <location>
        <begin position="42"/>
        <end position="380"/>
    </location>
</feature>
<dbReference type="RefSeq" id="WP_244055452.1">
    <property type="nucleotide sequence ID" value="NZ_BQXH01000012.1"/>
</dbReference>
<dbReference type="PANTHER" id="PTHR42790">
    <property type="entry name" value="AMINOTRANSFERASE"/>
    <property type="match status" value="1"/>
</dbReference>
<gene>
    <name evidence="6" type="ORF">LPAF129_13920</name>
</gene>
<dbReference type="Proteomes" id="UP001055149">
    <property type="component" value="Unassembled WGS sequence"/>
</dbReference>
<comment type="cofactor">
    <cofactor evidence="1">
        <name>pyridoxal 5'-phosphate</name>
        <dbReference type="ChEBI" id="CHEBI:597326"/>
    </cofactor>
</comment>
<sequence length="398" mass="44524">MLPQISQRISQDSSAMDELLALSNQQQVISFAAGYPAKELFPREELEKAFVHRSQASDLNLYQYASVEGYAPLRQKIADFVRHTGVSDVTVDQLFLTQGAQQGISLLADLFLDIGDGVVVEGPSYIGALQAFESRQPTFYEMQMQNDGPDLDQLEAIVKKHPVKLVYTIPTFQNPTGVCMSLEKRQRMAQLAAQYNFLVIEDDPYRELRYSGESLPPIKSFDRSGNVVLLGSFSKILSPALRVGWMVADQNILALVNGLRSASDFQSSNVVLQMIDQYLEENQLAEHIAEICSVYSKRNTAMQEALTRYLPQNCSFSKPEGGFFIWLTLPENLTAKSLLTADCPVSFIESSQLYETSRQANQMRLNFTGVTEEEIDKGCRLLAQRIRNASSELCLKVG</sequence>
<dbReference type="InterPro" id="IPR015421">
    <property type="entry name" value="PyrdxlP-dep_Trfase_major"/>
</dbReference>
<keyword evidence="3" id="KW-0808">Transferase</keyword>
<evidence type="ECO:0000256" key="2">
    <source>
        <dbReference type="ARBA" id="ARBA00022576"/>
    </source>
</evidence>
<dbReference type="InterPro" id="IPR050859">
    <property type="entry name" value="Class-I_PLP-dep_aminotransf"/>
</dbReference>
<reference evidence="6" key="1">
    <citation type="journal article" date="2022" name="Int. J. Syst. Evol. Microbiol.">
        <title>A novel species of lactic acid bacteria, Ligilactobacillus pabuli sp. nov., isolated from alfalfa silage.</title>
        <authorList>
            <person name="Tohno M."/>
            <person name="Tanizawa Y."/>
            <person name="Sawada H."/>
            <person name="Sakamoto M."/>
            <person name="Ohkuma M."/>
            <person name="Kobayashi H."/>
        </authorList>
    </citation>
    <scope>NUCLEOTIDE SEQUENCE</scope>
    <source>
        <strain evidence="6">AF129</strain>
    </source>
</reference>
<dbReference type="GO" id="GO:0008483">
    <property type="term" value="F:transaminase activity"/>
    <property type="evidence" value="ECO:0007669"/>
    <property type="project" value="UniProtKB-KW"/>
</dbReference>
<evidence type="ECO:0000256" key="3">
    <source>
        <dbReference type="ARBA" id="ARBA00022679"/>
    </source>
</evidence>
<evidence type="ECO:0000256" key="4">
    <source>
        <dbReference type="ARBA" id="ARBA00022898"/>
    </source>
</evidence>
<comment type="caution">
    <text evidence="6">The sequence shown here is derived from an EMBL/GenBank/DDBJ whole genome shotgun (WGS) entry which is preliminary data.</text>
</comment>
<evidence type="ECO:0000313" key="7">
    <source>
        <dbReference type="Proteomes" id="UP001055149"/>
    </source>
</evidence>
<proteinExistence type="predicted"/>
<accession>A0ABQ5JII7</accession>
<dbReference type="InterPro" id="IPR004839">
    <property type="entry name" value="Aminotransferase_I/II_large"/>
</dbReference>
<name>A0ABQ5JII7_9LACO</name>
<keyword evidence="4" id="KW-0663">Pyridoxal phosphate</keyword>
<keyword evidence="2 6" id="KW-0032">Aminotransferase</keyword>
<dbReference type="Pfam" id="PF00155">
    <property type="entry name" value="Aminotran_1_2"/>
    <property type="match status" value="1"/>
</dbReference>
<dbReference type="InterPro" id="IPR015422">
    <property type="entry name" value="PyrdxlP-dep_Trfase_small"/>
</dbReference>
<dbReference type="CDD" id="cd00609">
    <property type="entry name" value="AAT_like"/>
    <property type="match status" value="1"/>
</dbReference>
<evidence type="ECO:0000256" key="1">
    <source>
        <dbReference type="ARBA" id="ARBA00001933"/>
    </source>
</evidence>
<dbReference type="EMBL" id="BQXH01000012">
    <property type="protein sequence ID" value="GKS81706.1"/>
    <property type="molecule type" value="Genomic_DNA"/>
</dbReference>
<dbReference type="InterPro" id="IPR015424">
    <property type="entry name" value="PyrdxlP-dep_Trfase"/>
</dbReference>